<gene>
    <name evidence="1" type="ORF">GCM10023091_15060</name>
</gene>
<evidence type="ECO:0008006" key="3">
    <source>
        <dbReference type="Google" id="ProtNLM"/>
    </source>
</evidence>
<evidence type="ECO:0000313" key="1">
    <source>
        <dbReference type="EMBL" id="GAA4436762.1"/>
    </source>
</evidence>
<sequence length="328" mass="36112">MDLNFSFSGRRAKPASRAIATALTFFLAACGSLVEVVSPLEIAGAEAKLSVHSFISPQDTLIRVYVLESVPIFSLETGNERQVLRGASVKLDGIPLPFDSTLLAYTIRPFRLGGIKAGNTYHLVVEEGNRRVEARTTVPEVPAAISSYRIDTSYASLRGNFSRQDTTLAVQFSWPDPAATEDYYRVSGTAHAIASYLTTDENGKSVVRRGQVTIALFWDDNFGRSEFQSDVNANGGTMQSPTGRVRIERPVFYTNNGVPVQEEPPHVTGITLNLHRTDRHYFQYHRTIDQHEMAADNPFAEPVLVYSNVIGGLGVFASYNSFSIVVKP</sequence>
<comment type="caution">
    <text evidence="1">The sequence shown here is derived from an EMBL/GenBank/DDBJ whole genome shotgun (WGS) entry which is preliminary data.</text>
</comment>
<keyword evidence="2" id="KW-1185">Reference proteome</keyword>
<dbReference type="InterPro" id="IPR025345">
    <property type="entry name" value="DUF4249"/>
</dbReference>
<name>A0ABP8LWQ9_9BACT</name>
<reference evidence="2" key="1">
    <citation type="journal article" date="2019" name="Int. J. Syst. Evol. Microbiol.">
        <title>The Global Catalogue of Microorganisms (GCM) 10K type strain sequencing project: providing services to taxonomists for standard genome sequencing and annotation.</title>
        <authorList>
            <consortium name="The Broad Institute Genomics Platform"/>
            <consortium name="The Broad Institute Genome Sequencing Center for Infectious Disease"/>
            <person name="Wu L."/>
            <person name="Ma J."/>
        </authorList>
    </citation>
    <scope>NUCLEOTIDE SEQUENCE [LARGE SCALE GENOMIC DNA]</scope>
    <source>
        <strain evidence="2">JCM 31920</strain>
    </source>
</reference>
<protein>
    <recommendedName>
        <fullName evidence="3">DUF4249 domain-containing protein</fullName>
    </recommendedName>
</protein>
<dbReference type="Proteomes" id="UP001501508">
    <property type="component" value="Unassembled WGS sequence"/>
</dbReference>
<dbReference type="RefSeq" id="WP_345027712.1">
    <property type="nucleotide sequence ID" value="NZ_BAABEY010000016.1"/>
</dbReference>
<dbReference type="EMBL" id="BAABEY010000016">
    <property type="protein sequence ID" value="GAA4436762.1"/>
    <property type="molecule type" value="Genomic_DNA"/>
</dbReference>
<proteinExistence type="predicted"/>
<accession>A0ABP8LWQ9</accession>
<dbReference type="Pfam" id="PF14054">
    <property type="entry name" value="DUF4249"/>
    <property type="match status" value="1"/>
</dbReference>
<evidence type="ECO:0000313" key="2">
    <source>
        <dbReference type="Proteomes" id="UP001501508"/>
    </source>
</evidence>
<organism evidence="1 2">
    <name type="scientific">Ravibacter arvi</name>
    <dbReference type="NCBI Taxonomy" id="2051041"/>
    <lineage>
        <taxon>Bacteria</taxon>
        <taxon>Pseudomonadati</taxon>
        <taxon>Bacteroidota</taxon>
        <taxon>Cytophagia</taxon>
        <taxon>Cytophagales</taxon>
        <taxon>Spirosomataceae</taxon>
        <taxon>Ravibacter</taxon>
    </lineage>
</organism>